<evidence type="ECO:0000256" key="4">
    <source>
        <dbReference type="SAM" id="MobiDB-lite"/>
    </source>
</evidence>
<keyword evidence="8" id="KW-1185">Reference proteome</keyword>
<feature type="compositionally biased region" description="Low complexity" evidence="4">
    <location>
        <begin position="418"/>
        <end position="442"/>
    </location>
</feature>
<dbReference type="InParanoid" id="A0A078AFZ4"/>
<dbReference type="InterPro" id="IPR000571">
    <property type="entry name" value="Znf_CCCH"/>
</dbReference>
<dbReference type="GO" id="GO:0008270">
    <property type="term" value="F:zinc ion binding"/>
    <property type="evidence" value="ECO:0007669"/>
    <property type="project" value="UniProtKB-KW"/>
</dbReference>
<evidence type="ECO:0000259" key="5">
    <source>
        <dbReference type="PROSITE" id="PS50102"/>
    </source>
</evidence>
<dbReference type="GO" id="GO:0004842">
    <property type="term" value="F:ubiquitin-protein transferase activity"/>
    <property type="evidence" value="ECO:0007669"/>
    <property type="project" value="InterPro"/>
</dbReference>
<dbReference type="InterPro" id="IPR003954">
    <property type="entry name" value="RRM_euk-type"/>
</dbReference>
<dbReference type="CDD" id="cd12438">
    <property type="entry name" value="RRM_CNOT4"/>
    <property type="match status" value="1"/>
</dbReference>
<keyword evidence="2" id="KW-0479">Metal-binding</keyword>
<evidence type="ECO:0000259" key="6">
    <source>
        <dbReference type="PROSITE" id="PS50103"/>
    </source>
</evidence>
<dbReference type="InterPro" id="IPR035979">
    <property type="entry name" value="RBD_domain_sf"/>
</dbReference>
<organism evidence="7 8">
    <name type="scientific">Stylonychia lemnae</name>
    <name type="common">Ciliate</name>
    <dbReference type="NCBI Taxonomy" id="5949"/>
    <lineage>
        <taxon>Eukaryota</taxon>
        <taxon>Sar</taxon>
        <taxon>Alveolata</taxon>
        <taxon>Ciliophora</taxon>
        <taxon>Intramacronucleata</taxon>
        <taxon>Spirotrichea</taxon>
        <taxon>Stichotrichia</taxon>
        <taxon>Sporadotrichida</taxon>
        <taxon>Oxytrichidae</taxon>
        <taxon>Stylonychinae</taxon>
        <taxon>Stylonychia</taxon>
    </lineage>
</organism>
<accession>A0A078AFZ4</accession>
<protein>
    <submittedName>
        <fullName evidence="7">Rna recognition motif protein</fullName>
    </submittedName>
</protein>
<dbReference type="GO" id="GO:0003723">
    <property type="term" value="F:RNA binding"/>
    <property type="evidence" value="ECO:0007669"/>
    <property type="project" value="UniProtKB-UniRule"/>
</dbReference>
<keyword evidence="2" id="KW-0863">Zinc-finger</keyword>
<feature type="compositionally biased region" description="Low complexity" evidence="4">
    <location>
        <begin position="782"/>
        <end position="800"/>
    </location>
</feature>
<dbReference type="InterPro" id="IPR039780">
    <property type="entry name" value="Mot2"/>
</dbReference>
<dbReference type="InterPro" id="IPR034261">
    <property type="entry name" value="CNOT4_RRM"/>
</dbReference>
<feature type="region of interest" description="Disordered" evidence="4">
    <location>
        <begin position="396"/>
        <end position="473"/>
    </location>
</feature>
<dbReference type="EMBL" id="CCKQ01009713">
    <property type="protein sequence ID" value="CDW81220.1"/>
    <property type="molecule type" value="Genomic_DNA"/>
</dbReference>
<feature type="compositionally biased region" description="Polar residues" evidence="4">
    <location>
        <begin position="772"/>
        <end position="781"/>
    </location>
</feature>
<name>A0A078AFZ4_STYLE</name>
<feature type="region of interest" description="Disordered" evidence="4">
    <location>
        <begin position="735"/>
        <end position="757"/>
    </location>
</feature>
<feature type="compositionally biased region" description="Polar residues" evidence="4">
    <location>
        <begin position="741"/>
        <end position="757"/>
    </location>
</feature>
<feature type="compositionally biased region" description="Polar residues" evidence="4">
    <location>
        <begin position="444"/>
        <end position="465"/>
    </location>
</feature>
<dbReference type="SMART" id="SM00361">
    <property type="entry name" value="RRM_1"/>
    <property type="match status" value="1"/>
</dbReference>
<feature type="compositionally biased region" description="Low complexity" evidence="4">
    <location>
        <begin position="334"/>
        <end position="368"/>
    </location>
</feature>
<keyword evidence="2" id="KW-0862">Zinc</keyword>
<dbReference type="Gene3D" id="3.30.70.330">
    <property type="match status" value="1"/>
</dbReference>
<dbReference type="InterPro" id="IPR000504">
    <property type="entry name" value="RRM_dom"/>
</dbReference>
<feature type="compositionally biased region" description="Polar residues" evidence="4">
    <location>
        <begin position="396"/>
        <end position="408"/>
    </location>
</feature>
<dbReference type="GO" id="GO:0016567">
    <property type="term" value="P:protein ubiquitination"/>
    <property type="evidence" value="ECO:0007669"/>
    <property type="project" value="TreeGrafter"/>
</dbReference>
<evidence type="ECO:0000313" key="7">
    <source>
        <dbReference type="EMBL" id="CDW81220.1"/>
    </source>
</evidence>
<dbReference type="PANTHER" id="PTHR12603:SF0">
    <property type="entry name" value="CCR4-NOT TRANSCRIPTION COMPLEX SUBUNIT 4"/>
    <property type="match status" value="1"/>
</dbReference>
<proteinExistence type="predicted"/>
<feature type="compositionally biased region" description="Polar residues" evidence="4">
    <location>
        <begin position="802"/>
        <end position="811"/>
    </location>
</feature>
<dbReference type="PROSITE" id="PS50103">
    <property type="entry name" value="ZF_C3H1"/>
    <property type="match status" value="1"/>
</dbReference>
<feature type="compositionally biased region" description="Polar residues" evidence="4">
    <location>
        <begin position="1"/>
        <end position="18"/>
    </location>
</feature>
<feature type="region of interest" description="Disordered" evidence="4">
    <location>
        <begin position="772"/>
        <end position="859"/>
    </location>
</feature>
<dbReference type="SUPFAM" id="SSF54928">
    <property type="entry name" value="RNA-binding domain, RBD"/>
    <property type="match status" value="1"/>
</dbReference>
<feature type="zinc finger region" description="C3H1-type" evidence="2">
    <location>
        <begin position="219"/>
        <end position="246"/>
    </location>
</feature>
<feature type="domain" description="C3H1-type" evidence="6">
    <location>
        <begin position="219"/>
        <end position="246"/>
    </location>
</feature>
<feature type="compositionally biased region" description="Polar residues" evidence="4">
    <location>
        <begin position="818"/>
        <end position="836"/>
    </location>
</feature>
<feature type="coiled-coil region" evidence="3">
    <location>
        <begin position="696"/>
        <end position="723"/>
    </location>
</feature>
<keyword evidence="3" id="KW-0175">Coiled coil</keyword>
<evidence type="ECO:0000256" key="1">
    <source>
        <dbReference type="PROSITE-ProRule" id="PRU00176"/>
    </source>
</evidence>
<dbReference type="Proteomes" id="UP000039865">
    <property type="component" value="Unassembled WGS sequence"/>
</dbReference>
<evidence type="ECO:0000256" key="3">
    <source>
        <dbReference type="SAM" id="Coils"/>
    </source>
</evidence>
<dbReference type="PROSITE" id="PS50102">
    <property type="entry name" value="RRM"/>
    <property type="match status" value="1"/>
</dbReference>
<feature type="domain" description="RRM" evidence="5">
    <location>
        <begin position="137"/>
        <end position="222"/>
    </location>
</feature>
<dbReference type="AlphaFoldDB" id="A0A078AFZ4"/>
<gene>
    <name evidence="7" type="primary">Contig2883.g3092</name>
    <name evidence="7" type="ORF">STYLEM_10232</name>
</gene>
<evidence type="ECO:0000256" key="2">
    <source>
        <dbReference type="PROSITE-ProRule" id="PRU00723"/>
    </source>
</evidence>
<feature type="region of interest" description="Disordered" evidence="4">
    <location>
        <begin position="332"/>
        <end position="384"/>
    </location>
</feature>
<dbReference type="OrthoDB" id="1923159at2759"/>
<reference evidence="7 8" key="1">
    <citation type="submission" date="2014-06" db="EMBL/GenBank/DDBJ databases">
        <authorList>
            <person name="Swart Estienne"/>
        </authorList>
    </citation>
    <scope>NUCLEOTIDE SEQUENCE [LARGE SCALE GENOMIC DNA]</scope>
    <source>
        <strain evidence="7 8">130c</strain>
    </source>
</reference>
<dbReference type="GO" id="GO:0030014">
    <property type="term" value="C:CCR4-NOT complex"/>
    <property type="evidence" value="ECO:0007669"/>
    <property type="project" value="InterPro"/>
</dbReference>
<evidence type="ECO:0000313" key="8">
    <source>
        <dbReference type="Proteomes" id="UP000039865"/>
    </source>
</evidence>
<feature type="region of interest" description="Disordered" evidence="4">
    <location>
        <begin position="1"/>
        <end position="31"/>
    </location>
</feature>
<sequence>MKKNGINSSQGPVNGSERSSYHHPGSSQQDRRCDNCKYKVALNECQQFKCKDCGTYIICDYCYEEYMEKNELSESQYEAVNALSANDKKKDHNALICVKTLKSFGFIPPKGSNKILISTLSKEKIKKLANLRVIQKTLVYVIGIAPEIASEDILKAPEYFGQYGDLTKVVVNTNNVYNATRGGPSYSAYLTYSHPRESAIAILAVDQHQLHERVLRASFGTSKFCQFFMNGQKCTNKDCLYLHEIKVDLEAYTKEDMQNNKFIFQEQQKIAIKLSRALEFTIEEFRDYNRQNNKNLPPEHVKFEPKLPSPDTIYYKDFHFLDEPLIHRKYIRPNNSSQTNNNSNTNGSVNNDSKLNGSSSSNQQTSTSVPLSSSGTGNLLVDPLSSQNLGGTLMTLSNQKDLNNQTDRNQSKNRIIPSVSNSNNTNLNNNSSGINNNQQKSNNYKDQNTNRLIASNNNETVSASDTSDEETKRRQIEAIEEIVEGKRSQPSQVQLNSQLNGKASYQKKVPGKNLSIDNTASDSLPILTQAKLETPKESNAMTSTRKIFDLSAQNAKNKENLDGIQNETVPTLNKQSSYQGALINSLDQLVLAQVNNKKVSDVSTISKTPPHNDNQFMMQVASYIISPMLFRKKQESRFQFAHSVDPIKPNADDWDEIEVPAKIQDLIERNIRTLSNSLSSKSEVYHEVALEIKDLREKWLTKQEKLLENQDQLRNRKNDLHDMSSLEDNRLLKFKQKKTDGQTAQVDSQGKQIYNLTEHSQNIRVKISRQNSKENLQQQDGNKNQQMPSQNNQQQQQEEQTVVENSSNSATFEDGKSSSRTSSLVQQARGTVASNKQVKRRRKEEKRSDLHSINNKGRN</sequence>
<keyword evidence="1" id="KW-0694">RNA-binding</keyword>
<dbReference type="InterPro" id="IPR012677">
    <property type="entry name" value="Nucleotide-bd_a/b_plait_sf"/>
</dbReference>
<dbReference type="PANTHER" id="PTHR12603">
    <property type="entry name" value="CCR4-NOT TRANSCRIPTION COMPLEX RELATED"/>
    <property type="match status" value="1"/>
</dbReference>